<dbReference type="PANTHER" id="PTHR47265">
    <property type="entry name" value="IRON-SULFUR ASSEMBLY PROTEIN ISCA, CHLOROPLASTIC"/>
    <property type="match status" value="1"/>
</dbReference>
<dbReference type="GO" id="GO:0016226">
    <property type="term" value="P:iron-sulfur cluster assembly"/>
    <property type="evidence" value="ECO:0007669"/>
    <property type="project" value="InterPro"/>
</dbReference>
<evidence type="ECO:0000259" key="1">
    <source>
        <dbReference type="Pfam" id="PF01521"/>
    </source>
</evidence>
<dbReference type="NCBIfam" id="TIGR00049">
    <property type="entry name" value="iron-sulfur cluster assembly accessory protein"/>
    <property type="match status" value="1"/>
</dbReference>
<dbReference type="Pfam" id="PF01521">
    <property type="entry name" value="Fe-S_biosyn"/>
    <property type="match status" value="1"/>
</dbReference>
<dbReference type="InterPro" id="IPR016092">
    <property type="entry name" value="ATAP"/>
</dbReference>
<protein>
    <submittedName>
        <fullName evidence="2">Iron-sulfur cluster assembly accessory protein</fullName>
    </submittedName>
</protein>
<dbReference type="InterPro" id="IPR031108">
    <property type="entry name" value="IscA_plant_cyanobact"/>
</dbReference>
<evidence type="ECO:0000313" key="2">
    <source>
        <dbReference type="EMBL" id="MBR8827643.1"/>
    </source>
</evidence>
<dbReference type="AlphaFoldDB" id="A0A941GUZ1"/>
<name>A0A941GUZ1_9CHRO</name>
<organism evidence="2 3">
    <name type="scientific">Gomphosphaeria aponina SAG 52.96 = DSM 107014</name>
    <dbReference type="NCBI Taxonomy" id="1521640"/>
    <lineage>
        <taxon>Bacteria</taxon>
        <taxon>Bacillati</taxon>
        <taxon>Cyanobacteriota</taxon>
        <taxon>Cyanophyceae</taxon>
        <taxon>Oscillatoriophycideae</taxon>
        <taxon>Chroococcales</taxon>
        <taxon>Gomphosphaeriaceae</taxon>
        <taxon>Gomphosphaeria</taxon>
    </lineage>
</organism>
<dbReference type="Proteomes" id="UP000767446">
    <property type="component" value="Unassembled WGS sequence"/>
</dbReference>
<dbReference type="PROSITE" id="PS01152">
    <property type="entry name" value="HESB"/>
    <property type="match status" value="1"/>
</dbReference>
<accession>A0A941GUZ1</accession>
<dbReference type="InterPro" id="IPR035903">
    <property type="entry name" value="HesB-like_dom_sf"/>
</dbReference>
<comment type="caution">
    <text evidence="2">The sequence shown here is derived from an EMBL/GenBank/DDBJ whole genome shotgun (WGS) entry which is preliminary data.</text>
</comment>
<dbReference type="InterPro" id="IPR017870">
    <property type="entry name" value="FeS_cluster_insertion_CS"/>
</dbReference>
<sequence>MIQVSEAAAKEIKRLQSSRNQENSILQIGVKTGGCSGLVYTLELKENLESEGRDYQINDISIKLDAASSDSIKGLKIDYSEDLMGGSFRFQNPNASSVCSCGQSFATEA</sequence>
<dbReference type="PANTHER" id="PTHR47265:SF1">
    <property type="entry name" value="IRON-SULFUR ASSEMBLY PROTEIN ISCA, CHLOROPLASTIC"/>
    <property type="match status" value="1"/>
</dbReference>
<gene>
    <name evidence="2" type="ORF">DSM107014_06990</name>
</gene>
<dbReference type="SUPFAM" id="SSF89360">
    <property type="entry name" value="HesB-like domain"/>
    <property type="match status" value="1"/>
</dbReference>
<proteinExistence type="predicted"/>
<dbReference type="EMBL" id="JADQBC010000038">
    <property type="protein sequence ID" value="MBR8827643.1"/>
    <property type="molecule type" value="Genomic_DNA"/>
</dbReference>
<dbReference type="GO" id="GO:0051537">
    <property type="term" value="F:2 iron, 2 sulfur cluster binding"/>
    <property type="evidence" value="ECO:0007669"/>
    <property type="project" value="UniProtKB-ARBA"/>
</dbReference>
<dbReference type="InterPro" id="IPR000361">
    <property type="entry name" value="ATAP_core_dom"/>
</dbReference>
<feature type="domain" description="Core" evidence="1">
    <location>
        <begin position="2"/>
        <end position="102"/>
    </location>
</feature>
<dbReference type="Gene3D" id="2.60.300.12">
    <property type="entry name" value="HesB-like domain"/>
    <property type="match status" value="1"/>
</dbReference>
<reference evidence="2" key="1">
    <citation type="submission" date="2021-02" db="EMBL/GenBank/DDBJ databases">
        <title>Metagenome analyses of Stigonema ocellatum DSM 106950, Chlorogloea purpurea SAG 13.99 and Gomphosphaeria aponina DSM 107014.</title>
        <authorList>
            <person name="Marter P."/>
            <person name="Huang S."/>
        </authorList>
    </citation>
    <scope>NUCLEOTIDE SEQUENCE</scope>
    <source>
        <strain evidence="2">JP213</strain>
    </source>
</reference>
<evidence type="ECO:0000313" key="3">
    <source>
        <dbReference type="Proteomes" id="UP000767446"/>
    </source>
</evidence>